<gene>
    <name evidence="1" type="ORF">TVAG_306340</name>
</gene>
<dbReference type="RefSeq" id="XP_001579098.1">
    <property type="nucleotide sequence ID" value="XM_001579048.1"/>
</dbReference>
<sequence>MSLEVLSKLKQPGTGGLNYFVAAHVGGAGIKMRFTDANDSTNFVDLPLLKAQDTVSLLGQVSRVSNEFDNRFNKSICCGAVVSIVGPVKDGETGVLTNWAGRPDARTISVQQLPVKLFPTG</sequence>
<evidence type="ECO:0000313" key="1">
    <source>
        <dbReference type="EMBL" id="EAY18112.1"/>
    </source>
</evidence>
<name>A2DNC4_TRIV3</name>
<dbReference type="KEGG" id="tva:5463618"/>
<dbReference type="AlphaFoldDB" id="A2DNC4"/>
<dbReference type="Gene3D" id="3.30.420.40">
    <property type="match status" value="1"/>
</dbReference>
<dbReference type="OrthoDB" id="10257118at2759"/>
<dbReference type="Proteomes" id="UP000001542">
    <property type="component" value="Unassembled WGS sequence"/>
</dbReference>
<dbReference type="VEuPathDB" id="TrichDB:TVAGG3_1024490"/>
<evidence type="ECO:0000313" key="2">
    <source>
        <dbReference type="Proteomes" id="UP000001542"/>
    </source>
</evidence>
<dbReference type="VEuPathDB" id="TrichDB:TVAG_336940"/>
<dbReference type="EMBL" id="DS113222">
    <property type="protein sequence ID" value="EAY18112.1"/>
    <property type="molecule type" value="Genomic_DNA"/>
</dbReference>
<keyword evidence="2" id="KW-1185">Reference proteome</keyword>
<dbReference type="InParanoid" id="A2DNC4"/>
<dbReference type="PANTHER" id="PTHR47450:SF1">
    <property type="entry name" value="GLUCOKINASE"/>
    <property type="match status" value="1"/>
</dbReference>
<protein>
    <submittedName>
        <fullName evidence="1">Uncharacterized protein</fullName>
    </submittedName>
</protein>
<accession>A2DNC4</accession>
<reference evidence="1" key="2">
    <citation type="journal article" date="2007" name="Science">
        <title>Draft genome sequence of the sexually transmitted pathogen Trichomonas vaginalis.</title>
        <authorList>
            <person name="Carlton J.M."/>
            <person name="Hirt R.P."/>
            <person name="Silva J.C."/>
            <person name="Delcher A.L."/>
            <person name="Schatz M."/>
            <person name="Zhao Q."/>
            <person name="Wortman J.R."/>
            <person name="Bidwell S.L."/>
            <person name="Alsmark U.C.M."/>
            <person name="Besteiro S."/>
            <person name="Sicheritz-Ponten T."/>
            <person name="Noel C.J."/>
            <person name="Dacks J.B."/>
            <person name="Foster P.G."/>
            <person name="Simillion C."/>
            <person name="Van de Peer Y."/>
            <person name="Miranda-Saavedra D."/>
            <person name="Barton G.J."/>
            <person name="Westrop G.D."/>
            <person name="Mueller S."/>
            <person name="Dessi D."/>
            <person name="Fiori P.L."/>
            <person name="Ren Q."/>
            <person name="Paulsen I."/>
            <person name="Zhang H."/>
            <person name="Bastida-Corcuera F.D."/>
            <person name="Simoes-Barbosa A."/>
            <person name="Brown M.T."/>
            <person name="Hayes R.D."/>
            <person name="Mukherjee M."/>
            <person name="Okumura C.Y."/>
            <person name="Schneider R."/>
            <person name="Smith A.J."/>
            <person name="Vanacova S."/>
            <person name="Villalvazo M."/>
            <person name="Haas B.J."/>
            <person name="Pertea M."/>
            <person name="Feldblyum T.V."/>
            <person name="Utterback T.R."/>
            <person name="Shu C.L."/>
            <person name="Osoegawa K."/>
            <person name="de Jong P.J."/>
            <person name="Hrdy I."/>
            <person name="Horvathova L."/>
            <person name="Zubacova Z."/>
            <person name="Dolezal P."/>
            <person name="Malik S.B."/>
            <person name="Logsdon J.M. Jr."/>
            <person name="Henze K."/>
            <person name="Gupta A."/>
            <person name="Wang C.C."/>
            <person name="Dunne R.L."/>
            <person name="Upcroft J.A."/>
            <person name="Upcroft P."/>
            <person name="White O."/>
            <person name="Salzberg S.L."/>
            <person name="Tang P."/>
            <person name="Chiu C.-H."/>
            <person name="Lee Y.-S."/>
            <person name="Embley T.M."/>
            <person name="Coombs G.H."/>
            <person name="Mottram J.C."/>
            <person name="Tachezy J."/>
            <person name="Fraser-Liggett C.M."/>
            <person name="Johnson P.J."/>
        </authorList>
    </citation>
    <scope>NUCLEOTIDE SEQUENCE [LARGE SCALE GENOMIC DNA]</scope>
    <source>
        <strain evidence="1">G3</strain>
    </source>
</reference>
<organism evidence="1 2">
    <name type="scientific">Trichomonas vaginalis (strain ATCC PRA-98 / G3)</name>
    <dbReference type="NCBI Taxonomy" id="412133"/>
    <lineage>
        <taxon>Eukaryota</taxon>
        <taxon>Metamonada</taxon>
        <taxon>Parabasalia</taxon>
        <taxon>Trichomonadida</taxon>
        <taxon>Trichomonadidae</taxon>
        <taxon>Trichomonas</taxon>
    </lineage>
</organism>
<dbReference type="PANTHER" id="PTHR47450">
    <property type="entry name" value="GLUCOKINASE"/>
    <property type="match status" value="1"/>
</dbReference>
<reference evidence="1" key="1">
    <citation type="submission" date="2006-10" db="EMBL/GenBank/DDBJ databases">
        <authorList>
            <person name="Amadeo P."/>
            <person name="Zhao Q."/>
            <person name="Wortman J."/>
            <person name="Fraser-Liggett C."/>
            <person name="Carlton J."/>
        </authorList>
    </citation>
    <scope>NUCLEOTIDE SEQUENCE</scope>
    <source>
        <strain evidence="1">G3</strain>
    </source>
</reference>
<proteinExistence type="predicted"/>